<name>A0ABR3U9T8_9PLEO</name>
<feature type="domain" description="Helicase C-terminal" evidence="15">
    <location>
        <begin position="806"/>
        <end position="960"/>
    </location>
</feature>
<keyword evidence="17" id="KW-1185">Reference proteome</keyword>
<dbReference type="InterPro" id="IPR038718">
    <property type="entry name" value="SNF2-like_sf"/>
</dbReference>
<dbReference type="Gene3D" id="3.40.50.10810">
    <property type="entry name" value="Tandem AAA-ATPase domain"/>
    <property type="match status" value="1"/>
</dbReference>
<evidence type="ECO:0000256" key="8">
    <source>
        <dbReference type="ARBA" id="ARBA00022833"/>
    </source>
</evidence>
<evidence type="ECO:0000313" key="16">
    <source>
        <dbReference type="EMBL" id="KAL1793105.1"/>
    </source>
</evidence>
<dbReference type="InterPro" id="IPR014905">
    <property type="entry name" value="HIRAN"/>
</dbReference>
<feature type="domain" description="RING-type" evidence="13">
    <location>
        <begin position="725"/>
        <end position="763"/>
    </location>
</feature>
<dbReference type="SMART" id="SM00490">
    <property type="entry name" value="HELICc"/>
    <property type="match status" value="1"/>
</dbReference>
<keyword evidence="9" id="KW-0067">ATP-binding</keyword>
<evidence type="ECO:0000256" key="7">
    <source>
        <dbReference type="ARBA" id="ARBA00022806"/>
    </source>
</evidence>
<dbReference type="Gene3D" id="3.30.70.2330">
    <property type="match status" value="1"/>
</dbReference>
<feature type="region of interest" description="Disordered" evidence="12">
    <location>
        <begin position="216"/>
        <end position="259"/>
    </location>
</feature>
<dbReference type="SMART" id="SM00910">
    <property type="entry name" value="HIRAN"/>
    <property type="match status" value="1"/>
</dbReference>
<dbReference type="InterPro" id="IPR050628">
    <property type="entry name" value="SNF2_RAD54_helicase_TF"/>
</dbReference>
<dbReference type="Pfam" id="PF00176">
    <property type="entry name" value="SNF2-rel_dom"/>
    <property type="match status" value="1"/>
</dbReference>
<keyword evidence="5 11" id="KW-0863">Zinc-finger</keyword>
<dbReference type="Pfam" id="PF13923">
    <property type="entry name" value="zf-C3HC4_2"/>
    <property type="match status" value="1"/>
</dbReference>
<dbReference type="InterPro" id="IPR027417">
    <property type="entry name" value="P-loop_NTPase"/>
</dbReference>
<proteinExistence type="inferred from homology"/>
<evidence type="ECO:0000256" key="3">
    <source>
        <dbReference type="ARBA" id="ARBA00022723"/>
    </source>
</evidence>
<dbReference type="InterPro" id="IPR001650">
    <property type="entry name" value="Helicase_C-like"/>
</dbReference>
<keyword evidence="10" id="KW-0539">Nucleus</keyword>
<evidence type="ECO:0000259" key="15">
    <source>
        <dbReference type="PROSITE" id="PS51194"/>
    </source>
</evidence>
<protein>
    <submittedName>
        <fullName evidence="16">Uncharacterized protein</fullName>
    </submittedName>
</protein>
<evidence type="ECO:0000256" key="12">
    <source>
        <dbReference type="SAM" id="MobiDB-lite"/>
    </source>
</evidence>
<keyword evidence="8" id="KW-0862">Zinc</keyword>
<comment type="caution">
    <text evidence="16">The sequence shown here is derived from an EMBL/GenBank/DDBJ whole genome shotgun (WGS) entry which is preliminary data.</text>
</comment>
<dbReference type="SUPFAM" id="SSF52540">
    <property type="entry name" value="P-loop containing nucleoside triphosphate hydrolases"/>
    <property type="match status" value="2"/>
</dbReference>
<dbReference type="InterPro" id="IPR017907">
    <property type="entry name" value="Znf_RING_CS"/>
</dbReference>
<evidence type="ECO:0000256" key="4">
    <source>
        <dbReference type="ARBA" id="ARBA00022741"/>
    </source>
</evidence>
<dbReference type="Gene3D" id="3.30.40.10">
    <property type="entry name" value="Zinc/RING finger domain, C3HC4 (zinc finger)"/>
    <property type="match status" value="1"/>
</dbReference>
<evidence type="ECO:0000256" key="6">
    <source>
        <dbReference type="ARBA" id="ARBA00022801"/>
    </source>
</evidence>
<feature type="region of interest" description="Disordered" evidence="12">
    <location>
        <begin position="1"/>
        <end position="76"/>
    </location>
</feature>
<feature type="compositionally biased region" description="Basic and acidic residues" evidence="12">
    <location>
        <begin position="216"/>
        <end position="243"/>
    </location>
</feature>
<dbReference type="InterPro" id="IPR014001">
    <property type="entry name" value="Helicase_ATP-bd"/>
</dbReference>
<dbReference type="CDD" id="cd16509">
    <property type="entry name" value="RING-HC_HLTF"/>
    <property type="match status" value="1"/>
</dbReference>
<accession>A0ABR3U9T8</accession>
<dbReference type="InterPro" id="IPR000330">
    <property type="entry name" value="SNF2_N"/>
</dbReference>
<dbReference type="SMART" id="SM00184">
    <property type="entry name" value="RING"/>
    <property type="match status" value="1"/>
</dbReference>
<evidence type="ECO:0000256" key="5">
    <source>
        <dbReference type="ARBA" id="ARBA00022771"/>
    </source>
</evidence>
<keyword evidence="3" id="KW-0479">Metal-binding</keyword>
<evidence type="ECO:0000256" key="1">
    <source>
        <dbReference type="ARBA" id="ARBA00004123"/>
    </source>
</evidence>
<dbReference type="RefSeq" id="XP_069303689.1">
    <property type="nucleotide sequence ID" value="XM_069454222.1"/>
</dbReference>
<dbReference type="InterPro" id="IPR001841">
    <property type="entry name" value="Znf_RING"/>
</dbReference>
<feature type="region of interest" description="Disordered" evidence="12">
    <location>
        <begin position="275"/>
        <end position="298"/>
    </location>
</feature>
<reference evidence="16 17" key="1">
    <citation type="submission" date="2024-09" db="EMBL/GenBank/DDBJ databases">
        <title>T2T genomes of carrot and Alternaria dauci and their utility for understanding host-pathogen interaction during carrot leaf blight disease.</title>
        <authorList>
            <person name="Liu W."/>
            <person name="Xu S."/>
            <person name="Ou C."/>
            <person name="Liu X."/>
            <person name="Zhuang F."/>
            <person name="Deng X.W."/>
        </authorList>
    </citation>
    <scope>NUCLEOTIDE SEQUENCE [LARGE SCALE GENOMIC DNA]</scope>
    <source>
        <strain evidence="16 17">A2016</strain>
    </source>
</reference>
<keyword evidence="4" id="KW-0547">Nucleotide-binding</keyword>
<evidence type="ECO:0000256" key="10">
    <source>
        <dbReference type="ARBA" id="ARBA00023242"/>
    </source>
</evidence>
<dbReference type="Proteomes" id="UP001578633">
    <property type="component" value="Chromosome 8"/>
</dbReference>
<dbReference type="Pfam" id="PF08797">
    <property type="entry name" value="HIRAN"/>
    <property type="match status" value="1"/>
</dbReference>
<feature type="region of interest" description="Disordered" evidence="12">
    <location>
        <begin position="957"/>
        <end position="987"/>
    </location>
</feature>
<dbReference type="PROSITE" id="PS50089">
    <property type="entry name" value="ZF_RING_2"/>
    <property type="match status" value="1"/>
</dbReference>
<comment type="similarity">
    <text evidence="2">Belongs to the SNF2/RAD54 helicase family.</text>
</comment>
<dbReference type="Gene3D" id="3.40.50.300">
    <property type="entry name" value="P-loop containing nucleotide triphosphate hydrolases"/>
    <property type="match status" value="1"/>
</dbReference>
<evidence type="ECO:0000256" key="11">
    <source>
        <dbReference type="PROSITE-ProRule" id="PRU00175"/>
    </source>
</evidence>
<dbReference type="PROSITE" id="PS51192">
    <property type="entry name" value="HELICASE_ATP_BIND_1"/>
    <property type="match status" value="1"/>
</dbReference>
<dbReference type="CDD" id="cd18793">
    <property type="entry name" value="SF2_C_SNF"/>
    <property type="match status" value="1"/>
</dbReference>
<dbReference type="SMART" id="SM00487">
    <property type="entry name" value="DEXDc"/>
    <property type="match status" value="1"/>
</dbReference>
<dbReference type="EMBL" id="JBHGVX010000008">
    <property type="protein sequence ID" value="KAL1793105.1"/>
    <property type="molecule type" value="Genomic_DNA"/>
</dbReference>
<feature type="compositionally biased region" description="Low complexity" evidence="12">
    <location>
        <begin position="23"/>
        <end position="33"/>
    </location>
</feature>
<feature type="domain" description="Helicase ATP-binding" evidence="14">
    <location>
        <begin position="387"/>
        <end position="566"/>
    </location>
</feature>
<evidence type="ECO:0000259" key="13">
    <source>
        <dbReference type="PROSITE" id="PS50089"/>
    </source>
</evidence>
<comment type="subcellular location">
    <subcellularLocation>
        <location evidence="1">Nucleus</location>
    </subcellularLocation>
</comment>
<keyword evidence="6" id="KW-0378">Hydrolase</keyword>
<gene>
    <name evidence="16" type="ORF">ACET3X_008087</name>
</gene>
<dbReference type="PANTHER" id="PTHR45626:SF11">
    <property type="entry name" value="FAMILY HELICASE, PUTATIVE (AFU_ORTHOLOGUE AFUA_5G06590)-RELATED"/>
    <property type="match status" value="1"/>
</dbReference>
<evidence type="ECO:0000256" key="9">
    <source>
        <dbReference type="ARBA" id="ARBA00022840"/>
    </source>
</evidence>
<evidence type="ECO:0000256" key="2">
    <source>
        <dbReference type="ARBA" id="ARBA00007025"/>
    </source>
</evidence>
<dbReference type="PANTHER" id="PTHR45626">
    <property type="entry name" value="TRANSCRIPTION TERMINATION FACTOR 2-RELATED"/>
    <property type="match status" value="1"/>
</dbReference>
<dbReference type="PROSITE" id="PS51194">
    <property type="entry name" value="HELICASE_CTER"/>
    <property type="match status" value="1"/>
</dbReference>
<dbReference type="SUPFAM" id="SSF57850">
    <property type="entry name" value="RING/U-box"/>
    <property type="match status" value="1"/>
</dbReference>
<dbReference type="GeneID" id="96088409"/>
<dbReference type="PROSITE" id="PS00518">
    <property type="entry name" value="ZF_RING_1"/>
    <property type="match status" value="1"/>
</dbReference>
<dbReference type="CDD" id="cd18008">
    <property type="entry name" value="DEXDc_SHPRH-like"/>
    <property type="match status" value="1"/>
</dbReference>
<evidence type="ECO:0000313" key="17">
    <source>
        <dbReference type="Proteomes" id="UP001578633"/>
    </source>
</evidence>
<feature type="compositionally biased region" description="Polar residues" evidence="12">
    <location>
        <begin position="978"/>
        <end position="987"/>
    </location>
</feature>
<organism evidence="16 17">
    <name type="scientific">Alternaria dauci</name>
    <dbReference type="NCBI Taxonomy" id="48095"/>
    <lineage>
        <taxon>Eukaryota</taxon>
        <taxon>Fungi</taxon>
        <taxon>Dikarya</taxon>
        <taxon>Ascomycota</taxon>
        <taxon>Pezizomycotina</taxon>
        <taxon>Dothideomycetes</taxon>
        <taxon>Pleosporomycetidae</taxon>
        <taxon>Pleosporales</taxon>
        <taxon>Pleosporineae</taxon>
        <taxon>Pleosporaceae</taxon>
        <taxon>Alternaria</taxon>
        <taxon>Alternaria sect. Porri</taxon>
    </lineage>
</organism>
<dbReference type="InterPro" id="IPR013083">
    <property type="entry name" value="Znf_RING/FYVE/PHD"/>
</dbReference>
<keyword evidence="7" id="KW-0347">Helicase</keyword>
<dbReference type="Pfam" id="PF00271">
    <property type="entry name" value="Helicase_C"/>
    <property type="match status" value="1"/>
</dbReference>
<sequence length="987" mass="109943">MSRKRKAYETIDLTGDDDAPLYSSSSQSFGRSSQYPPSSQGYAHSHAYSSSPQRASKQARTSYSQAQRTASGSSQAEAIFIDEDDEDDASQEVPDATQAYNQQQYEFILYGAMHNRIVGVRFYNGYATKGETVLVRREPRNKFDRNAIKVTNVQGEQIGHLPKELAAKLAKYMDDRSLLIEAQLTGEKGSYDCPIELKLYGTNDPVVRDTLMAEMRSDKLPTGHASDRKRKEAAAAKERERIAKQAAKQAKQAKRKGAAVVDVGASQATQHSMAEYAAGSSQGPSLMPGPSMEDILGDSVRFNPRNVEEMVEEYGIKEEDLARMPQAPQPDALLTELHPFQLQGLQWMLDKESPKLPARGTKDVVQLWQRHAHIPDAFTNVATSFSIKNPVLASGGILADDMGLGKTIQTIALIMSDRALNLRAKDSSGATLILAPVSVMSNWSTQMKKHVKPEHALRVMFWHGQRKEPITPKSIENYDVVISTYESISSDWYSPTKPTLPRHSGPFSIKWRRVILDEGHGIRNPKAKKTIAITNLMAQSRWTLTGTPIINNLKDLYSQVRFLRLSGGLDSFEIFHSAIMRPVMQGDAQGHKVLQQLMSGVCLRRKKEMSFIDLRLPELSEYVHKIKLHPHEQEKYDALEAQAKGTLDIYRHNIGKKNAGDTYRHLLEVLLRMRQVCNHWQLVGEERLDSVMQQLEAEGVVDLSEENKAALQKMLQLSIESQEDCPICLDVYKEPVITKCAHIFCTPCVERVIETQHKCPMCRADLESLATTTVKPAKETSGAAPVPLTQEEIADKASLEKNTSTKVEALLDILRASARDPTNKTIIFSQWTSFLDILEPHLTLHGLKYVRIDGSMSATQRDVALEALDSDPATTIMLASLAVCSVGLNLVAANQVIMADSWWAPAIEDQAVDRVHRLGQKRETTVFRLVVEGSVEERVLGIQEEKRKLMGLAFAEKEGGKQRKKRAGAGLGDLQRLLGTQQPATQT</sequence>
<evidence type="ECO:0000259" key="14">
    <source>
        <dbReference type="PROSITE" id="PS51192"/>
    </source>
</evidence>
<dbReference type="InterPro" id="IPR049730">
    <property type="entry name" value="SNF2/RAD54-like_C"/>
</dbReference>
<feature type="compositionally biased region" description="Polar residues" evidence="12">
    <location>
        <begin position="34"/>
        <end position="75"/>
    </location>
</feature>